<evidence type="ECO:0000313" key="1">
    <source>
        <dbReference type="EMBL" id="SKC36576.1"/>
    </source>
</evidence>
<evidence type="ECO:0008006" key="3">
    <source>
        <dbReference type="Google" id="ProtNLM"/>
    </source>
</evidence>
<dbReference type="InterPro" id="IPR046249">
    <property type="entry name" value="DUF6282"/>
</dbReference>
<dbReference type="SUPFAM" id="SSF51556">
    <property type="entry name" value="Metallo-dependent hydrolases"/>
    <property type="match status" value="1"/>
</dbReference>
<dbReference type="EMBL" id="FUZT01000001">
    <property type="protein sequence ID" value="SKC36576.1"/>
    <property type="molecule type" value="Genomic_DNA"/>
</dbReference>
<dbReference type="STRING" id="36842.SAMN02194393_00169"/>
<proteinExistence type="predicted"/>
<organism evidence="1 2">
    <name type="scientific">Maledivibacter halophilus</name>
    <dbReference type="NCBI Taxonomy" id="36842"/>
    <lineage>
        <taxon>Bacteria</taxon>
        <taxon>Bacillati</taxon>
        <taxon>Bacillota</taxon>
        <taxon>Clostridia</taxon>
        <taxon>Peptostreptococcales</taxon>
        <taxon>Caminicellaceae</taxon>
        <taxon>Maledivibacter</taxon>
    </lineage>
</organism>
<dbReference type="RefSeq" id="WP_079488634.1">
    <property type="nucleotide sequence ID" value="NZ_FUZT01000001.1"/>
</dbReference>
<dbReference type="Proteomes" id="UP000190285">
    <property type="component" value="Unassembled WGS sequence"/>
</dbReference>
<dbReference type="AlphaFoldDB" id="A0A1T5IBM7"/>
<accession>A0A1T5IBM7</accession>
<dbReference type="Gene3D" id="3.20.20.140">
    <property type="entry name" value="Metal-dependent hydrolases"/>
    <property type="match status" value="1"/>
</dbReference>
<name>A0A1T5IBM7_9FIRM</name>
<dbReference type="Pfam" id="PF19799">
    <property type="entry name" value="DUF6282"/>
    <property type="match status" value="1"/>
</dbReference>
<reference evidence="1 2" key="1">
    <citation type="submission" date="2017-02" db="EMBL/GenBank/DDBJ databases">
        <authorList>
            <person name="Peterson S.W."/>
        </authorList>
    </citation>
    <scope>NUCLEOTIDE SEQUENCE [LARGE SCALE GENOMIC DNA]</scope>
    <source>
        <strain evidence="1 2">M1</strain>
    </source>
</reference>
<sequence length="293" mass="32735">MTKDILNGAYDLHIHSAPDVMARKMNDLEMTKRAKAKGMKGFAIKSHFFCTSERASIVKEIYPDVNVIGTICLNNAVGGVNPTAVEMAARSGAKIVWMPTVDSENEQSRLRAGTLKKLPYWATIQQEMKKEGVLSHSIKVLENGELKQEVYEVLKVIAKNNMVLATSHLTHDETFAVVEAAAKLGVNRIIVTHVDFPTTFYTVEEQKKLVDFGAYMEHCFTTPATEKVAWDVVFDQIKKIGSKHCILATDLGQPTALYPDEGLEKFALTLLENGFNEKDIDNMIRVNPKYLVE</sequence>
<evidence type="ECO:0000313" key="2">
    <source>
        <dbReference type="Proteomes" id="UP000190285"/>
    </source>
</evidence>
<protein>
    <recommendedName>
        <fullName evidence="3">Cytosolic protein</fullName>
    </recommendedName>
</protein>
<keyword evidence="2" id="KW-1185">Reference proteome</keyword>
<dbReference type="OrthoDB" id="9802809at2"/>
<gene>
    <name evidence="1" type="ORF">SAMN02194393_00169</name>
</gene>
<dbReference type="InterPro" id="IPR032466">
    <property type="entry name" value="Metal_Hydrolase"/>
</dbReference>